<dbReference type="InterPro" id="IPR051603">
    <property type="entry name" value="Zinc-ADH_QOR/CCCR"/>
</dbReference>
<dbReference type="Pfam" id="PF00107">
    <property type="entry name" value="ADH_zinc_N"/>
    <property type="match status" value="1"/>
</dbReference>
<dbReference type="InterPro" id="IPR011032">
    <property type="entry name" value="GroES-like_sf"/>
</dbReference>
<dbReference type="EMBL" id="JBHMEA010000041">
    <property type="protein sequence ID" value="MFB9232619.1"/>
    <property type="molecule type" value="Genomic_DNA"/>
</dbReference>
<keyword evidence="1" id="KW-0521">NADP</keyword>
<dbReference type="SUPFAM" id="SSF51735">
    <property type="entry name" value="NAD(P)-binding Rossmann-fold domains"/>
    <property type="match status" value="1"/>
</dbReference>
<evidence type="ECO:0000313" key="4">
    <source>
        <dbReference type="Proteomes" id="UP001589683"/>
    </source>
</evidence>
<keyword evidence="4" id="KW-1185">Reference proteome</keyword>
<dbReference type="InterPro" id="IPR013154">
    <property type="entry name" value="ADH-like_N"/>
</dbReference>
<dbReference type="Gene3D" id="3.90.180.10">
    <property type="entry name" value="Medium-chain alcohol dehydrogenases, catalytic domain"/>
    <property type="match status" value="1"/>
</dbReference>
<dbReference type="SMART" id="SM00829">
    <property type="entry name" value="PKS_ER"/>
    <property type="match status" value="1"/>
</dbReference>
<gene>
    <name evidence="3" type="ORF">ACFFUT_12560</name>
</gene>
<comment type="caution">
    <text evidence="3">The sequence shown here is derived from an EMBL/GenBank/DDBJ whole genome shotgun (WGS) entry which is preliminary data.</text>
</comment>
<accession>A0ABV5JGM7</accession>
<dbReference type="Proteomes" id="UP001589683">
    <property type="component" value="Unassembled WGS sequence"/>
</dbReference>
<dbReference type="InterPro" id="IPR013149">
    <property type="entry name" value="ADH-like_C"/>
</dbReference>
<sequence>MVPEVMSGVYLTRHGGPDALEWCDDIPVPSPGAGQVLVRVLAAGVNNTDINTRVGWYSSDVSGATEDVGEGADIEDGGWGGAVGFPRIQGGDICGTVVAVGDGVTSVELGARVTSQINIPRPTPDNRFAYVALGSELDGAFAQYCLLQEGEIFDVSASPLSNEEIAAIPCGFGTAYNLLTRSDVGEGQKVLITGASGVVGLAAVQLAVLRGAQVTGVAADEKAAAVRQAGAIEVLPRSVTPPAQEFDAVIDVVAGKVWPDLIRALKPGGHYAVSGAIAGPMVEADLREIYLTDITIHGCSFMSREVFSGLVKLMIEGRVKPAIAKIYPLRDIAQAQVDFQSKKNAGKLILLP</sequence>
<dbReference type="SUPFAM" id="SSF50129">
    <property type="entry name" value="GroES-like"/>
    <property type="match status" value="1"/>
</dbReference>
<feature type="domain" description="Enoyl reductase (ER)" evidence="2">
    <location>
        <begin position="15"/>
        <end position="350"/>
    </location>
</feature>
<dbReference type="InterPro" id="IPR036291">
    <property type="entry name" value="NAD(P)-bd_dom_sf"/>
</dbReference>
<evidence type="ECO:0000313" key="3">
    <source>
        <dbReference type="EMBL" id="MFB9232619.1"/>
    </source>
</evidence>
<dbReference type="Pfam" id="PF08240">
    <property type="entry name" value="ADH_N"/>
    <property type="match status" value="1"/>
</dbReference>
<evidence type="ECO:0000256" key="1">
    <source>
        <dbReference type="ARBA" id="ARBA00022857"/>
    </source>
</evidence>
<name>A0ABV5JGM7_9RHOB</name>
<organism evidence="3 4">
    <name type="scientific">Pseudohalocynthiibacter aestuariivivens</name>
    <dbReference type="NCBI Taxonomy" id="1591409"/>
    <lineage>
        <taxon>Bacteria</taxon>
        <taxon>Pseudomonadati</taxon>
        <taxon>Pseudomonadota</taxon>
        <taxon>Alphaproteobacteria</taxon>
        <taxon>Rhodobacterales</taxon>
        <taxon>Paracoccaceae</taxon>
        <taxon>Pseudohalocynthiibacter</taxon>
    </lineage>
</organism>
<dbReference type="RefSeq" id="WP_213891493.1">
    <property type="nucleotide sequence ID" value="NZ_JAGFNU010000030.1"/>
</dbReference>
<protein>
    <submittedName>
        <fullName evidence="3">Zinc-binding dehydrogenase</fullName>
    </submittedName>
</protein>
<dbReference type="Gene3D" id="3.40.50.720">
    <property type="entry name" value="NAD(P)-binding Rossmann-like Domain"/>
    <property type="match status" value="1"/>
</dbReference>
<dbReference type="PANTHER" id="PTHR44154:SF1">
    <property type="entry name" value="QUINONE OXIDOREDUCTASE"/>
    <property type="match status" value="1"/>
</dbReference>
<proteinExistence type="predicted"/>
<dbReference type="InterPro" id="IPR020843">
    <property type="entry name" value="ER"/>
</dbReference>
<reference evidence="3 4" key="1">
    <citation type="submission" date="2024-09" db="EMBL/GenBank/DDBJ databases">
        <authorList>
            <person name="Sun Q."/>
            <person name="Mori K."/>
        </authorList>
    </citation>
    <scope>NUCLEOTIDE SEQUENCE [LARGE SCALE GENOMIC DNA]</scope>
    <source>
        <strain evidence="3 4">CECT 8726</strain>
    </source>
</reference>
<dbReference type="PANTHER" id="PTHR44154">
    <property type="entry name" value="QUINONE OXIDOREDUCTASE"/>
    <property type="match status" value="1"/>
</dbReference>
<evidence type="ECO:0000259" key="2">
    <source>
        <dbReference type="SMART" id="SM00829"/>
    </source>
</evidence>